<sequence>MGRYILNRFIVSLITAWVLVTIVFFLVRLLPGDPFLSEKVTPEIKQNMMKYYGFDKPLHVQYIRYLSNLLKGDLGYSLRYKNRTVNEVIRQAFPYSADLGIRAVIFATIAGVTLGIVAALNRNKPLDYLSMFIAIVGISVPGFVIGPLLQYYFSIKLKLGSVKFK</sequence>
<dbReference type="GO" id="GO:0005886">
    <property type="term" value="C:plasma membrane"/>
    <property type="evidence" value="ECO:0007669"/>
    <property type="project" value="UniProtKB-SubCell"/>
</dbReference>
<feature type="transmembrane region" description="Helical" evidence="7">
    <location>
        <begin position="9"/>
        <end position="30"/>
    </location>
</feature>
<dbReference type="PATRIC" id="fig|520764.3.peg.2519"/>
<keyword evidence="6 7" id="KW-0472">Membrane</keyword>
<dbReference type="SUPFAM" id="SSF161098">
    <property type="entry name" value="MetI-like"/>
    <property type="match status" value="1"/>
</dbReference>
<feature type="transmembrane region" description="Helical" evidence="7">
    <location>
        <begin position="99"/>
        <end position="120"/>
    </location>
</feature>
<dbReference type="EMBL" id="LOED01000051">
    <property type="protein sequence ID" value="KXG74355.1"/>
    <property type="molecule type" value="Genomic_DNA"/>
</dbReference>
<accession>A0A140L1D0</accession>
<feature type="domain" description="ABC transmembrane type-1" evidence="8">
    <location>
        <begin position="93"/>
        <end position="165"/>
    </location>
</feature>
<comment type="subcellular location">
    <subcellularLocation>
        <location evidence="1 7">Cell membrane</location>
        <topology evidence="1 7">Multi-pass membrane protein</topology>
    </subcellularLocation>
</comment>
<comment type="caution">
    <text evidence="9">The sequence shown here is derived from an EMBL/GenBank/DDBJ whole genome shotgun (WGS) entry which is preliminary data.</text>
</comment>
<dbReference type="InParanoid" id="A0A140L1D0"/>
<reference evidence="9 10" key="1">
    <citation type="submission" date="2015-12" db="EMBL/GenBank/DDBJ databases">
        <title>Draft genome sequnece of Fervidicola ferrireducens strain Y170.</title>
        <authorList>
            <person name="Patel B.K."/>
        </authorList>
    </citation>
    <scope>NUCLEOTIDE SEQUENCE [LARGE SCALE GENOMIC DNA]</scope>
    <source>
        <strain evidence="9 10">Y170</strain>
    </source>
</reference>
<dbReference type="Pfam" id="PF00528">
    <property type="entry name" value="BPD_transp_1"/>
    <property type="match status" value="1"/>
</dbReference>
<keyword evidence="10" id="KW-1185">Reference proteome</keyword>
<evidence type="ECO:0000259" key="8">
    <source>
        <dbReference type="PROSITE" id="PS50928"/>
    </source>
</evidence>
<dbReference type="InterPro" id="IPR000515">
    <property type="entry name" value="MetI-like"/>
</dbReference>
<dbReference type="Proteomes" id="UP000070427">
    <property type="component" value="Unassembled WGS sequence"/>
</dbReference>
<dbReference type="PROSITE" id="PS50928">
    <property type="entry name" value="ABC_TM1"/>
    <property type="match status" value="1"/>
</dbReference>
<name>A0A140L1D0_9FIRM</name>
<comment type="similarity">
    <text evidence="7">Belongs to the binding-protein-dependent transport system permease family.</text>
</comment>
<dbReference type="RefSeq" id="WP_245628513.1">
    <property type="nucleotide sequence ID" value="NZ_LOED01000051.1"/>
</dbReference>
<keyword evidence="5 7" id="KW-1133">Transmembrane helix</keyword>
<evidence type="ECO:0000256" key="2">
    <source>
        <dbReference type="ARBA" id="ARBA00022448"/>
    </source>
</evidence>
<evidence type="ECO:0000256" key="4">
    <source>
        <dbReference type="ARBA" id="ARBA00022692"/>
    </source>
</evidence>
<gene>
    <name evidence="9" type="primary">dppB_3</name>
    <name evidence="9" type="ORF">AN618_23360</name>
</gene>
<keyword evidence="4 7" id="KW-0812">Transmembrane</keyword>
<dbReference type="Gene3D" id="1.10.3720.10">
    <property type="entry name" value="MetI-like"/>
    <property type="match status" value="1"/>
</dbReference>
<feature type="transmembrane region" description="Helical" evidence="7">
    <location>
        <begin position="132"/>
        <end position="153"/>
    </location>
</feature>
<dbReference type="Pfam" id="PF19300">
    <property type="entry name" value="BPD_transp_1_N"/>
    <property type="match status" value="1"/>
</dbReference>
<evidence type="ECO:0000256" key="5">
    <source>
        <dbReference type="ARBA" id="ARBA00022989"/>
    </source>
</evidence>
<keyword evidence="2 7" id="KW-0813">Transport</keyword>
<dbReference type="InterPro" id="IPR045621">
    <property type="entry name" value="BPD_transp_1_N"/>
</dbReference>
<evidence type="ECO:0000256" key="3">
    <source>
        <dbReference type="ARBA" id="ARBA00022475"/>
    </source>
</evidence>
<keyword evidence="3" id="KW-1003">Cell membrane</keyword>
<dbReference type="CDD" id="cd06261">
    <property type="entry name" value="TM_PBP2"/>
    <property type="match status" value="1"/>
</dbReference>
<dbReference type="GO" id="GO:0055085">
    <property type="term" value="P:transmembrane transport"/>
    <property type="evidence" value="ECO:0007669"/>
    <property type="project" value="InterPro"/>
</dbReference>
<dbReference type="PANTHER" id="PTHR43163">
    <property type="entry name" value="DIPEPTIDE TRANSPORT SYSTEM PERMEASE PROTEIN DPPB-RELATED"/>
    <property type="match status" value="1"/>
</dbReference>
<evidence type="ECO:0000256" key="6">
    <source>
        <dbReference type="ARBA" id="ARBA00023136"/>
    </source>
</evidence>
<evidence type="ECO:0000256" key="7">
    <source>
        <dbReference type="RuleBase" id="RU363032"/>
    </source>
</evidence>
<dbReference type="PANTHER" id="PTHR43163:SF6">
    <property type="entry name" value="DIPEPTIDE TRANSPORT SYSTEM PERMEASE PROTEIN DPPB-RELATED"/>
    <property type="match status" value="1"/>
</dbReference>
<organism evidence="9 10">
    <name type="scientific">Fervidicola ferrireducens</name>
    <dbReference type="NCBI Taxonomy" id="520764"/>
    <lineage>
        <taxon>Bacteria</taxon>
        <taxon>Bacillati</taxon>
        <taxon>Bacillota</taxon>
        <taxon>Clostridia</taxon>
        <taxon>Thermosediminibacterales</taxon>
        <taxon>Thermosediminibacteraceae</taxon>
        <taxon>Fervidicola</taxon>
    </lineage>
</organism>
<dbReference type="STRING" id="520764.AN618_23360"/>
<protein>
    <submittedName>
        <fullName evidence="9">Dipeptide transport system permease protein DppB</fullName>
    </submittedName>
</protein>
<evidence type="ECO:0000313" key="9">
    <source>
        <dbReference type="EMBL" id="KXG74355.1"/>
    </source>
</evidence>
<evidence type="ECO:0000313" key="10">
    <source>
        <dbReference type="Proteomes" id="UP000070427"/>
    </source>
</evidence>
<proteinExistence type="inferred from homology"/>
<dbReference type="AlphaFoldDB" id="A0A140L1D0"/>
<evidence type="ECO:0000256" key="1">
    <source>
        <dbReference type="ARBA" id="ARBA00004651"/>
    </source>
</evidence>
<dbReference type="InterPro" id="IPR035906">
    <property type="entry name" value="MetI-like_sf"/>
</dbReference>